<dbReference type="Proteomes" id="UP000294802">
    <property type="component" value="Unassembled WGS sequence"/>
</dbReference>
<name>A0A4R6BVP5_9STAP</name>
<dbReference type="PROSITE" id="PS51707">
    <property type="entry name" value="CYTH"/>
    <property type="match status" value="1"/>
</dbReference>
<organism evidence="2 3">
    <name type="scientific">Macrococcus lamae</name>
    <dbReference type="NCBI Taxonomy" id="198484"/>
    <lineage>
        <taxon>Bacteria</taxon>
        <taxon>Bacillati</taxon>
        <taxon>Bacillota</taxon>
        <taxon>Bacilli</taxon>
        <taxon>Bacillales</taxon>
        <taxon>Staphylococcaceae</taxon>
        <taxon>Macrococcus</taxon>
    </lineage>
</organism>
<reference evidence="2 3" key="1">
    <citation type="submission" date="2019-01" db="EMBL/GenBank/DDBJ databases">
        <title>Draft genome sequences of the type strains of six Macrococcus species.</title>
        <authorList>
            <person name="Mazhar S."/>
            <person name="Altermann E."/>
            <person name="Hill C."/>
            <person name="Mcauliffe O."/>
        </authorList>
    </citation>
    <scope>NUCLEOTIDE SEQUENCE [LARGE SCALE GENOMIC DNA]</scope>
    <source>
        <strain evidence="2 3">CCM4815</strain>
    </source>
</reference>
<dbReference type="PIRSF" id="PIRSF012526">
    <property type="entry name" value="CYTH_UCP012526"/>
    <property type="match status" value="1"/>
</dbReference>
<dbReference type="InterPro" id="IPR033469">
    <property type="entry name" value="CYTH-like_dom_sf"/>
</dbReference>
<proteinExistence type="predicted"/>
<dbReference type="SUPFAM" id="SSF55154">
    <property type="entry name" value="CYTH-like phosphatases"/>
    <property type="match status" value="1"/>
</dbReference>
<dbReference type="OrthoDB" id="384378at2"/>
<gene>
    <name evidence="2" type="ORF">ERX29_03715</name>
</gene>
<accession>A0A4R6BVP5</accession>
<keyword evidence="3" id="KW-1185">Reference proteome</keyword>
<dbReference type="EMBL" id="SCWB01000004">
    <property type="protein sequence ID" value="TDM12441.1"/>
    <property type="molecule type" value="Genomic_DNA"/>
</dbReference>
<dbReference type="Pfam" id="PF01928">
    <property type="entry name" value="CYTH"/>
    <property type="match status" value="1"/>
</dbReference>
<sequence>MEGIGLKELEIEFKNMLNYDTYARLRDTLFKNAEAITQTNFYIDTPDHQLIEQKVSLRIRDIKGRLVMTLKIPQEIGIMEYHDDISDALFDHEHITENDIPDSIKVQLSAYGVDLNQLRIIGALSTERRETRYQDGLLVLDASHYLDAEDYELEFEVRDYEPGLAQFEQFLIDYQITGQQTLNKVQRFYSRHNQLISK</sequence>
<protein>
    <submittedName>
        <fullName evidence="2">CYTH domain-containing protein</fullName>
    </submittedName>
</protein>
<dbReference type="AlphaFoldDB" id="A0A4R6BVP5"/>
<dbReference type="SMART" id="SM01118">
    <property type="entry name" value="CYTH"/>
    <property type="match status" value="1"/>
</dbReference>
<dbReference type="InterPro" id="IPR023577">
    <property type="entry name" value="CYTH_domain"/>
</dbReference>
<feature type="domain" description="CYTH" evidence="1">
    <location>
        <begin position="8"/>
        <end position="195"/>
    </location>
</feature>
<dbReference type="Gene3D" id="2.40.320.10">
    <property type="entry name" value="Hypothetical Protein Pfu-838710-001"/>
    <property type="match status" value="1"/>
</dbReference>
<comment type="caution">
    <text evidence="2">The sequence shown here is derived from an EMBL/GenBank/DDBJ whole genome shotgun (WGS) entry which is preliminary data.</text>
</comment>
<dbReference type="CDD" id="cd07762">
    <property type="entry name" value="CYTH-like_Pase_1"/>
    <property type="match status" value="1"/>
</dbReference>
<evidence type="ECO:0000313" key="3">
    <source>
        <dbReference type="Proteomes" id="UP000294802"/>
    </source>
</evidence>
<dbReference type="InterPro" id="IPR009195">
    <property type="entry name" value="Uncharacterised_YjbK"/>
</dbReference>
<evidence type="ECO:0000259" key="1">
    <source>
        <dbReference type="PROSITE" id="PS51707"/>
    </source>
</evidence>
<evidence type="ECO:0000313" key="2">
    <source>
        <dbReference type="EMBL" id="TDM12441.1"/>
    </source>
</evidence>